<evidence type="ECO:0000313" key="1">
    <source>
        <dbReference type="EMBL" id="KAH6946337.1"/>
    </source>
</evidence>
<name>A0ACB7TFM7_HYAAI</name>
<comment type="caution">
    <text evidence="1">The sequence shown here is derived from an EMBL/GenBank/DDBJ whole genome shotgun (WGS) entry which is preliminary data.</text>
</comment>
<gene>
    <name evidence="1" type="ORF">HPB50_012866</name>
</gene>
<evidence type="ECO:0000313" key="2">
    <source>
        <dbReference type="Proteomes" id="UP000821845"/>
    </source>
</evidence>
<sequence length="363" mass="41074">MDFQSSKNPEERQERLAREGRTSRDDEHSERDAALKRERLYNPFQSSVNQFSFHHRSFHHVHEPLTWRRRPVNGTNEDKNRKSMLRTTPSTRTKLNDLSDGGQKRIRTSPGSTVSANGVQSSPKVSTVCNGRAATTNRGHGAKHSTDEYRSEQSHGDTQRRRPIFPRDARDDTNRKPKQHDGTHDAGDNDANDNLWNDKWDRQETQVNAVSANDTARTANKNATLQITTMPELTATLPTFSGVRSESAKPMLAAFHFRRGSVSEFSYARKFDRRTTSTTGETTSARPLLRNSSTRIEPAKNATKDDHQPSKPTRNSADTCARCLLRRHRAKDCTKPDTRTEEQKAAAAQQREERRAKSAPTAS</sequence>
<keyword evidence="2" id="KW-1185">Reference proteome</keyword>
<dbReference type="EMBL" id="CM023481">
    <property type="protein sequence ID" value="KAH6946337.1"/>
    <property type="molecule type" value="Genomic_DNA"/>
</dbReference>
<proteinExistence type="predicted"/>
<accession>A0ACB7TFM7</accession>
<dbReference type="Proteomes" id="UP000821845">
    <property type="component" value="Chromosome 1"/>
</dbReference>
<organism evidence="1 2">
    <name type="scientific">Hyalomma asiaticum</name>
    <name type="common">Tick</name>
    <dbReference type="NCBI Taxonomy" id="266040"/>
    <lineage>
        <taxon>Eukaryota</taxon>
        <taxon>Metazoa</taxon>
        <taxon>Ecdysozoa</taxon>
        <taxon>Arthropoda</taxon>
        <taxon>Chelicerata</taxon>
        <taxon>Arachnida</taxon>
        <taxon>Acari</taxon>
        <taxon>Parasitiformes</taxon>
        <taxon>Ixodida</taxon>
        <taxon>Ixodoidea</taxon>
        <taxon>Ixodidae</taxon>
        <taxon>Hyalomminae</taxon>
        <taxon>Hyalomma</taxon>
    </lineage>
</organism>
<protein>
    <submittedName>
        <fullName evidence="1">Uncharacterized protein</fullName>
    </submittedName>
</protein>
<reference evidence="1" key="1">
    <citation type="submission" date="2020-05" db="EMBL/GenBank/DDBJ databases">
        <title>Large-scale comparative analyses of tick genomes elucidate their genetic diversity and vector capacities.</title>
        <authorList>
            <person name="Jia N."/>
            <person name="Wang J."/>
            <person name="Shi W."/>
            <person name="Du L."/>
            <person name="Sun Y."/>
            <person name="Zhan W."/>
            <person name="Jiang J."/>
            <person name="Wang Q."/>
            <person name="Zhang B."/>
            <person name="Ji P."/>
            <person name="Sakyi L.B."/>
            <person name="Cui X."/>
            <person name="Yuan T."/>
            <person name="Jiang B."/>
            <person name="Yang W."/>
            <person name="Lam T.T.-Y."/>
            <person name="Chang Q."/>
            <person name="Ding S."/>
            <person name="Wang X."/>
            <person name="Zhu J."/>
            <person name="Ruan X."/>
            <person name="Zhao L."/>
            <person name="Wei J."/>
            <person name="Que T."/>
            <person name="Du C."/>
            <person name="Cheng J."/>
            <person name="Dai P."/>
            <person name="Han X."/>
            <person name="Huang E."/>
            <person name="Gao Y."/>
            <person name="Liu J."/>
            <person name="Shao H."/>
            <person name="Ye R."/>
            <person name="Li L."/>
            <person name="Wei W."/>
            <person name="Wang X."/>
            <person name="Wang C."/>
            <person name="Yang T."/>
            <person name="Huo Q."/>
            <person name="Li W."/>
            <person name="Guo W."/>
            <person name="Chen H."/>
            <person name="Zhou L."/>
            <person name="Ni X."/>
            <person name="Tian J."/>
            <person name="Zhou Y."/>
            <person name="Sheng Y."/>
            <person name="Liu T."/>
            <person name="Pan Y."/>
            <person name="Xia L."/>
            <person name="Li J."/>
            <person name="Zhao F."/>
            <person name="Cao W."/>
        </authorList>
    </citation>
    <scope>NUCLEOTIDE SEQUENCE</scope>
    <source>
        <strain evidence="1">Hyas-2018</strain>
    </source>
</reference>